<dbReference type="RefSeq" id="WP_126025993.1">
    <property type="nucleotide sequence ID" value="NZ_RXFT01000028.1"/>
</dbReference>
<comment type="caution">
    <text evidence="1">The sequence shown here is derived from an EMBL/GenBank/DDBJ whole genome shotgun (WGS) entry which is preliminary data.</text>
</comment>
<name>A0A433MVU0_9BURK</name>
<dbReference type="EMBL" id="RXFT01000028">
    <property type="protein sequence ID" value="RUR71938.1"/>
    <property type="molecule type" value="Genomic_DNA"/>
</dbReference>
<reference evidence="1 2" key="1">
    <citation type="submission" date="2018-12" db="EMBL/GenBank/DDBJ databases">
        <title>The genome sequences of Variovorax guangxiensis DSM 27352.</title>
        <authorList>
            <person name="Gao J."/>
            <person name="Sun J."/>
        </authorList>
    </citation>
    <scope>NUCLEOTIDE SEQUENCE [LARGE SCALE GENOMIC DNA]</scope>
    <source>
        <strain evidence="1 2">DSM 27352</strain>
    </source>
</reference>
<evidence type="ECO:0000313" key="2">
    <source>
        <dbReference type="Proteomes" id="UP000281118"/>
    </source>
</evidence>
<dbReference type="Proteomes" id="UP000281118">
    <property type="component" value="Unassembled WGS sequence"/>
</dbReference>
<evidence type="ECO:0000313" key="1">
    <source>
        <dbReference type="EMBL" id="RUR71938.1"/>
    </source>
</evidence>
<gene>
    <name evidence="1" type="ORF">EJP67_33315</name>
</gene>
<accession>A0A433MVU0</accession>
<dbReference type="OrthoDB" id="8854942at2"/>
<protein>
    <submittedName>
        <fullName evidence="1">Uncharacterized protein</fullName>
    </submittedName>
</protein>
<sequence length="113" mass="12695">MQFSTDQQHAATLHFLAEVRDYLARWPPHPMNREMIQRIEAHLAEPTRKLVRQQSYTRSGGAYTPMGMGIVQVSVTGELATVSLLPDAVSAPEKIILRALRRSQEVILKVDAT</sequence>
<dbReference type="AlphaFoldDB" id="A0A433MVU0"/>
<organism evidence="1 2">
    <name type="scientific">Variovorax guangxiensis</name>
    <dbReference type="NCBI Taxonomy" id="1775474"/>
    <lineage>
        <taxon>Bacteria</taxon>
        <taxon>Pseudomonadati</taxon>
        <taxon>Pseudomonadota</taxon>
        <taxon>Betaproteobacteria</taxon>
        <taxon>Burkholderiales</taxon>
        <taxon>Comamonadaceae</taxon>
        <taxon>Variovorax</taxon>
    </lineage>
</organism>
<proteinExistence type="predicted"/>